<name>A0A8J3ZH68_9ACTN</name>
<protein>
    <submittedName>
        <fullName evidence="2">Nucleotide-diphosphate-sugar epimerase</fullName>
    </submittedName>
</protein>
<dbReference type="SUPFAM" id="SSF51735">
    <property type="entry name" value="NAD(P)-binding Rossmann-fold domains"/>
    <property type="match status" value="1"/>
</dbReference>
<dbReference type="PANTHER" id="PTHR43162:SF1">
    <property type="entry name" value="PRESTALK A DIFFERENTIATION PROTEIN A"/>
    <property type="match status" value="1"/>
</dbReference>
<dbReference type="InterPro" id="IPR036291">
    <property type="entry name" value="NAD(P)-bd_dom_sf"/>
</dbReference>
<reference evidence="2" key="1">
    <citation type="submission" date="2021-01" db="EMBL/GenBank/DDBJ databases">
        <title>Whole genome shotgun sequence of Virgisporangium aurantiacum NBRC 16421.</title>
        <authorList>
            <person name="Komaki H."/>
            <person name="Tamura T."/>
        </authorList>
    </citation>
    <scope>NUCLEOTIDE SEQUENCE</scope>
    <source>
        <strain evidence="2">NBRC 16421</strain>
    </source>
</reference>
<proteinExistence type="predicted"/>
<dbReference type="InterPro" id="IPR051604">
    <property type="entry name" value="Ergot_Alk_Oxidoreductase"/>
</dbReference>
<evidence type="ECO:0000313" key="2">
    <source>
        <dbReference type="EMBL" id="GIJ63751.1"/>
    </source>
</evidence>
<dbReference type="Gene3D" id="3.90.25.10">
    <property type="entry name" value="UDP-galactose 4-epimerase, domain 1"/>
    <property type="match status" value="1"/>
</dbReference>
<gene>
    <name evidence="2" type="ORF">Vau01_112670</name>
</gene>
<dbReference type="EMBL" id="BOPG01000102">
    <property type="protein sequence ID" value="GIJ63751.1"/>
    <property type="molecule type" value="Genomic_DNA"/>
</dbReference>
<sequence>MILVTGANGNVGSEVAAALVDADEPVRALSRTAATSSIRPGVEVVPGDLDRPETLAAALAGVDAVFLLPGFRDMPGVLARIRAAGAARVVLLSGGSAGDNDPDNAISRYMARSETAVRESGLPWTFLRPVAFMSNTLRWVPELRDGDVVREPFATVRVANIDPYDIAAVAVRALLTPAHEGRIYHLSGPESLLPADRLAMLGAVLGRNLTLRALSPDEARAELTAAMPAEYVDAFFRFYVDGTLDESTVRPTVEEITGRPPRTFRQWATAHVGAFAARK</sequence>
<organism evidence="2 3">
    <name type="scientific">Virgisporangium aurantiacum</name>
    <dbReference type="NCBI Taxonomy" id="175570"/>
    <lineage>
        <taxon>Bacteria</taxon>
        <taxon>Bacillati</taxon>
        <taxon>Actinomycetota</taxon>
        <taxon>Actinomycetes</taxon>
        <taxon>Micromonosporales</taxon>
        <taxon>Micromonosporaceae</taxon>
        <taxon>Virgisporangium</taxon>
    </lineage>
</organism>
<evidence type="ECO:0000313" key="3">
    <source>
        <dbReference type="Proteomes" id="UP000612585"/>
    </source>
</evidence>
<feature type="domain" description="NAD(P)-binding" evidence="1">
    <location>
        <begin position="6"/>
        <end position="176"/>
    </location>
</feature>
<dbReference type="AlphaFoldDB" id="A0A8J3ZH68"/>
<evidence type="ECO:0000259" key="1">
    <source>
        <dbReference type="Pfam" id="PF13460"/>
    </source>
</evidence>
<dbReference type="PANTHER" id="PTHR43162">
    <property type="match status" value="1"/>
</dbReference>
<dbReference type="RefSeq" id="WP_204010947.1">
    <property type="nucleotide sequence ID" value="NZ_BOPG01000102.1"/>
</dbReference>
<comment type="caution">
    <text evidence="2">The sequence shown here is derived from an EMBL/GenBank/DDBJ whole genome shotgun (WGS) entry which is preliminary data.</text>
</comment>
<keyword evidence="3" id="KW-1185">Reference proteome</keyword>
<dbReference type="Pfam" id="PF13460">
    <property type="entry name" value="NAD_binding_10"/>
    <property type="match status" value="1"/>
</dbReference>
<dbReference type="Proteomes" id="UP000612585">
    <property type="component" value="Unassembled WGS sequence"/>
</dbReference>
<dbReference type="InterPro" id="IPR016040">
    <property type="entry name" value="NAD(P)-bd_dom"/>
</dbReference>
<dbReference type="Gene3D" id="3.40.50.720">
    <property type="entry name" value="NAD(P)-binding Rossmann-like Domain"/>
    <property type="match status" value="1"/>
</dbReference>
<accession>A0A8J3ZH68</accession>